<sequence length="184" mass="21519">MDDSALTHQLKQGNQLAFTILYDTYSEQVYRLAFKYLCNKELAEDAVQNLFMKVWIKRTSLDESRPLNHFLFTVLKNDLLTILRDPKNNIFVLDDCLELLERIDGGNQDDEDMDKEQLDLVRHAIEQLSPQRRKIFSLKISGKYSNQEIADKLNLSVNTIKFQYSQSLKQIKEIVRKCAISLLM</sequence>
<evidence type="ECO:0000313" key="7">
    <source>
        <dbReference type="EMBL" id="EJZ61981.1"/>
    </source>
</evidence>
<dbReference type="SUPFAM" id="SSF88659">
    <property type="entry name" value="Sigma3 and sigma4 domains of RNA polymerase sigma factors"/>
    <property type="match status" value="1"/>
</dbReference>
<dbReference type="RefSeq" id="WP_008863035.1">
    <property type="nucleotide sequence ID" value="NZ_CAXSYG010000001.1"/>
</dbReference>
<dbReference type="PANTHER" id="PTHR43133">
    <property type="entry name" value="RNA POLYMERASE ECF-TYPE SIGMA FACTO"/>
    <property type="match status" value="1"/>
</dbReference>
<dbReference type="Pfam" id="PF08281">
    <property type="entry name" value="Sigma70_r4_2"/>
    <property type="match status" value="1"/>
</dbReference>
<dbReference type="Proteomes" id="UP000006044">
    <property type="component" value="Unassembled WGS sequence"/>
</dbReference>
<gene>
    <name evidence="7" type="ORF">HMPREF9448_02659</name>
</gene>
<dbReference type="OrthoDB" id="799938at2"/>
<feature type="domain" description="RNA polymerase sigma-70 region 2" evidence="5">
    <location>
        <begin position="21"/>
        <end position="85"/>
    </location>
</feature>
<evidence type="ECO:0000256" key="4">
    <source>
        <dbReference type="ARBA" id="ARBA00023163"/>
    </source>
</evidence>
<dbReference type="InterPro" id="IPR007627">
    <property type="entry name" value="RNA_pol_sigma70_r2"/>
</dbReference>
<dbReference type="InterPro" id="IPR036388">
    <property type="entry name" value="WH-like_DNA-bd_sf"/>
</dbReference>
<dbReference type="GO" id="GO:0003677">
    <property type="term" value="F:DNA binding"/>
    <property type="evidence" value="ECO:0007669"/>
    <property type="project" value="InterPro"/>
</dbReference>
<evidence type="ECO:0000256" key="1">
    <source>
        <dbReference type="ARBA" id="ARBA00010641"/>
    </source>
</evidence>
<keyword evidence="8" id="KW-1185">Reference proteome</keyword>
<dbReference type="InterPro" id="IPR013325">
    <property type="entry name" value="RNA_pol_sigma_r2"/>
</dbReference>
<dbReference type="InterPro" id="IPR013249">
    <property type="entry name" value="RNA_pol_sigma70_r4_t2"/>
</dbReference>
<evidence type="ECO:0000256" key="3">
    <source>
        <dbReference type="ARBA" id="ARBA00023082"/>
    </source>
</evidence>
<comment type="similarity">
    <text evidence="1">Belongs to the sigma-70 factor family. ECF subfamily.</text>
</comment>
<dbReference type="InterPro" id="IPR039425">
    <property type="entry name" value="RNA_pol_sigma-70-like"/>
</dbReference>
<accession>K0WUT6</accession>
<evidence type="ECO:0000256" key="2">
    <source>
        <dbReference type="ARBA" id="ARBA00023015"/>
    </source>
</evidence>
<dbReference type="eggNOG" id="COG1595">
    <property type="taxonomic scope" value="Bacteria"/>
</dbReference>
<feature type="domain" description="RNA polymerase sigma factor 70 region 4 type 2" evidence="6">
    <location>
        <begin position="119"/>
        <end position="171"/>
    </location>
</feature>
<dbReference type="GO" id="GO:0006352">
    <property type="term" value="P:DNA-templated transcription initiation"/>
    <property type="evidence" value="ECO:0007669"/>
    <property type="project" value="InterPro"/>
</dbReference>
<dbReference type="PANTHER" id="PTHR43133:SF46">
    <property type="entry name" value="RNA POLYMERASE SIGMA-70 FACTOR ECF SUBFAMILY"/>
    <property type="match status" value="1"/>
</dbReference>
<dbReference type="HOGENOM" id="CLU_047691_4_2_10"/>
<reference evidence="7 8" key="1">
    <citation type="submission" date="2012-08" db="EMBL/GenBank/DDBJ databases">
        <title>The Genome Sequence of Barnesiella intestinihominis YIT 11860.</title>
        <authorList>
            <consortium name="The Broad Institute Genome Sequencing Platform"/>
            <person name="Earl A."/>
            <person name="Ward D."/>
            <person name="Feldgarden M."/>
            <person name="Gevers D."/>
            <person name="Morotomi M."/>
            <person name="Walker B."/>
            <person name="Young S.K."/>
            <person name="Zeng Q."/>
            <person name="Gargeya S."/>
            <person name="Fitzgerald M."/>
            <person name="Haas B."/>
            <person name="Abouelleil A."/>
            <person name="Alvarado L."/>
            <person name="Arachchi H.M."/>
            <person name="Berlin A.M."/>
            <person name="Chapman S.B."/>
            <person name="Goldberg J."/>
            <person name="Griggs A."/>
            <person name="Gujja S."/>
            <person name="Hansen M."/>
            <person name="Howarth C."/>
            <person name="Imamovic A."/>
            <person name="Larimer J."/>
            <person name="McCowen C."/>
            <person name="Montmayeur A."/>
            <person name="Murphy C."/>
            <person name="Neiman D."/>
            <person name="Pearson M."/>
            <person name="Priest M."/>
            <person name="Roberts A."/>
            <person name="Saif S."/>
            <person name="Shea T."/>
            <person name="Sisk P."/>
            <person name="Sykes S."/>
            <person name="Wortman J."/>
            <person name="Nusbaum C."/>
            <person name="Birren B."/>
        </authorList>
    </citation>
    <scope>NUCLEOTIDE SEQUENCE [LARGE SCALE GENOMIC DNA]</scope>
    <source>
        <strain evidence="7 8">YIT 11860</strain>
    </source>
</reference>
<dbReference type="GeneID" id="77849838"/>
<dbReference type="InterPro" id="IPR014284">
    <property type="entry name" value="RNA_pol_sigma-70_dom"/>
</dbReference>
<dbReference type="Gene3D" id="1.10.1740.10">
    <property type="match status" value="1"/>
</dbReference>
<name>K0WUT6_9BACT</name>
<protein>
    <submittedName>
        <fullName evidence="7">RNA polymerase sigma-70 factor, expansion family 1</fullName>
    </submittedName>
</protein>
<dbReference type="PATRIC" id="fig|742726.3.peg.2773"/>
<dbReference type="STRING" id="742726.HMPREF9448_02659"/>
<dbReference type="AlphaFoldDB" id="K0WUT6"/>
<comment type="caution">
    <text evidence="7">The sequence shown here is derived from an EMBL/GenBank/DDBJ whole genome shotgun (WGS) entry which is preliminary data.</text>
</comment>
<keyword evidence="4" id="KW-0804">Transcription</keyword>
<evidence type="ECO:0000313" key="8">
    <source>
        <dbReference type="Proteomes" id="UP000006044"/>
    </source>
</evidence>
<keyword evidence="2" id="KW-0805">Transcription regulation</keyword>
<dbReference type="EMBL" id="ADLE01000018">
    <property type="protein sequence ID" value="EJZ61981.1"/>
    <property type="molecule type" value="Genomic_DNA"/>
</dbReference>
<dbReference type="Gene3D" id="1.10.10.10">
    <property type="entry name" value="Winged helix-like DNA-binding domain superfamily/Winged helix DNA-binding domain"/>
    <property type="match status" value="1"/>
</dbReference>
<organism evidence="7 8">
    <name type="scientific">Barnesiella intestinihominis YIT 11860</name>
    <dbReference type="NCBI Taxonomy" id="742726"/>
    <lineage>
        <taxon>Bacteria</taxon>
        <taxon>Pseudomonadati</taxon>
        <taxon>Bacteroidota</taxon>
        <taxon>Bacteroidia</taxon>
        <taxon>Bacteroidales</taxon>
        <taxon>Barnesiellaceae</taxon>
        <taxon>Barnesiella</taxon>
    </lineage>
</organism>
<keyword evidence="3" id="KW-0731">Sigma factor</keyword>
<dbReference type="Pfam" id="PF04542">
    <property type="entry name" value="Sigma70_r2"/>
    <property type="match status" value="1"/>
</dbReference>
<dbReference type="NCBIfam" id="TIGR02937">
    <property type="entry name" value="sigma70-ECF"/>
    <property type="match status" value="1"/>
</dbReference>
<dbReference type="SUPFAM" id="SSF88946">
    <property type="entry name" value="Sigma2 domain of RNA polymerase sigma factors"/>
    <property type="match status" value="1"/>
</dbReference>
<evidence type="ECO:0000259" key="6">
    <source>
        <dbReference type="Pfam" id="PF08281"/>
    </source>
</evidence>
<dbReference type="GO" id="GO:0016987">
    <property type="term" value="F:sigma factor activity"/>
    <property type="evidence" value="ECO:0007669"/>
    <property type="project" value="UniProtKB-KW"/>
</dbReference>
<evidence type="ECO:0000259" key="5">
    <source>
        <dbReference type="Pfam" id="PF04542"/>
    </source>
</evidence>
<proteinExistence type="inferred from homology"/>
<dbReference type="InterPro" id="IPR013324">
    <property type="entry name" value="RNA_pol_sigma_r3/r4-like"/>
</dbReference>